<comment type="caution">
    <text evidence="3">The sequence shown here is derived from an EMBL/GenBank/DDBJ whole genome shotgun (WGS) entry which is preliminary data.</text>
</comment>
<name>A0ABN7KV07_9BACT</name>
<dbReference type="InterPro" id="IPR011249">
    <property type="entry name" value="Metalloenz_LuxS/M16"/>
</dbReference>
<dbReference type="GO" id="GO:0016787">
    <property type="term" value="F:hydrolase activity"/>
    <property type="evidence" value="ECO:0007669"/>
    <property type="project" value="UniProtKB-KW"/>
</dbReference>
<dbReference type="PANTHER" id="PTHR11851:SF225">
    <property type="entry name" value="NON-PEPTIDASE HOMOLOG YMXG"/>
    <property type="match status" value="1"/>
</dbReference>
<dbReference type="EMBL" id="CAJNBJ010000001">
    <property type="protein sequence ID" value="CAE6713915.1"/>
    <property type="molecule type" value="Genomic_DNA"/>
</dbReference>
<dbReference type="InterPro" id="IPR011765">
    <property type="entry name" value="Pept_M16_N"/>
</dbReference>
<protein>
    <submittedName>
        <fullName evidence="3">Enzyme</fullName>
        <ecNumber evidence="3">3.4.24.-</ecNumber>
    </submittedName>
</protein>
<dbReference type="InterPro" id="IPR007863">
    <property type="entry name" value="Peptidase_M16_C"/>
</dbReference>
<proteinExistence type="predicted"/>
<dbReference type="Pfam" id="PF00675">
    <property type="entry name" value="Peptidase_M16"/>
    <property type="match status" value="1"/>
</dbReference>
<gene>
    <name evidence="3" type="ORF">NSPZN2_11355</name>
</gene>
<reference evidence="3 4" key="1">
    <citation type="submission" date="2021-02" db="EMBL/GenBank/DDBJ databases">
        <authorList>
            <person name="Han P."/>
        </authorList>
    </citation>
    <scope>NUCLEOTIDE SEQUENCE [LARGE SCALE GENOMIC DNA]</scope>
    <source>
        <strain evidence="3">Candidatus Nitrospira sp. ZN2</strain>
    </source>
</reference>
<dbReference type="Proteomes" id="UP000675880">
    <property type="component" value="Unassembled WGS sequence"/>
</dbReference>
<dbReference type="Gene3D" id="3.30.830.10">
    <property type="entry name" value="Metalloenzyme, LuxS/M16 peptidase-like"/>
    <property type="match status" value="2"/>
</dbReference>
<dbReference type="SUPFAM" id="SSF63411">
    <property type="entry name" value="LuxS/MPP-like metallohydrolase"/>
    <property type="match status" value="2"/>
</dbReference>
<evidence type="ECO:0000259" key="1">
    <source>
        <dbReference type="Pfam" id="PF00675"/>
    </source>
</evidence>
<dbReference type="Pfam" id="PF05193">
    <property type="entry name" value="Peptidase_M16_C"/>
    <property type="match status" value="1"/>
</dbReference>
<dbReference type="EC" id="3.4.24.-" evidence="3"/>
<evidence type="ECO:0000313" key="4">
    <source>
        <dbReference type="Proteomes" id="UP000675880"/>
    </source>
</evidence>
<evidence type="ECO:0000259" key="2">
    <source>
        <dbReference type="Pfam" id="PF05193"/>
    </source>
</evidence>
<evidence type="ECO:0000313" key="3">
    <source>
        <dbReference type="EMBL" id="CAE6713915.1"/>
    </source>
</evidence>
<dbReference type="PANTHER" id="PTHR11851">
    <property type="entry name" value="METALLOPROTEASE"/>
    <property type="match status" value="1"/>
</dbReference>
<feature type="domain" description="Peptidase M16 C-terminal" evidence="2">
    <location>
        <begin position="229"/>
        <end position="409"/>
    </location>
</feature>
<sequence>MRRVIREAYLVKRERFGGCGMRGWTSMLAVLVVIVLQATVGLAADLAAENPRTMRFPTVVFNPPDAERLVLDNGMVVYLLEDHELPLVTINATLKTGSWLDPADKVGLAGMTGAVMRTGGSAGMSPDEVDEELEQLAATISIGFGKESGSASLDVLKKDLKRGLHIFADLLRRPAFEQGRVELAKLQALEGIRRRQDSPGSIVGREFAKLLYGATHPSARETSVRSIESLTREDLIAFHRQTVHPNGIMLGVTGDFEKGEMLALLREAFGDWAKGSVSEVKIPPVAESELKTGVVRFISKDTSQTHLRVGHLTVKETDPDYVAVAIANDILGGSSFRSRLFNDVRTKRGLAYSVGSGLRASVYDEGVWLMRAETKLASTQEVVNRFVANMERMRNEPVTDSELEEAKEAYVNSFVFSFTSASSIVGRLMDLEYDGLPKDWLQQIRDKVVKLTKEDIQRAAKAHFNPERLRILAVGSGEALSKVLASFGEVKEITLAPES</sequence>
<accession>A0ABN7KV07</accession>
<dbReference type="InterPro" id="IPR050361">
    <property type="entry name" value="MPP/UQCRC_Complex"/>
</dbReference>
<keyword evidence="3" id="KW-0378">Hydrolase</keyword>
<organism evidence="3 4">
    <name type="scientific">Nitrospira defluvii</name>
    <dbReference type="NCBI Taxonomy" id="330214"/>
    <lineage>
        <taxon>Bacteria</taxon>
        <taxon>Pseudomonadati</taxon>
        <taxon>Nitrospirota</taxon>
        <taxon>Nitrospiria</taxon>
        <taxon>Nitrospirales</taxon>
        <taxon>Nitrospiraceae</taxon>
        <taxon>Nitrospira</taxon>
    </lineage>
</organism>
<feature type="domain" description="Peptidase M16 N-terminal" evidence="1">
    <location>
        <begin position="79"/>
        <end position="199"/>
    </location>
</feature>
<keyword evidence="4" id="KW-1185">Reference proteome</keyword>